<keyword evidence="1" id="KW-0732">Signal</keyword>
<dbReference type="KEGG" id="hyj:FHG12_03225"/>
<feature type="signal peptide" evidence="1">
    <location>
        <begin position="1"/>
        <end position="24"/>
    </location>
</feature>
<dbReference type="RefSeq" id="WP_139514249.1">
    <property type="nucleotide sequence ID" value="NZ_CP040896.1"/>
</dbReference>
<sequence length="195" mass="20265">MLRFLYSTGLLALLVLAQAGSAMAQSAPVSAAEPAPVGLKAPRVSYSLNAGAMFAGRYGSATYLSPTASYRLTDRFHLFGGVTYLHSMPGTAFFPAEGSRLAGMTMGTNHYLVQGGGTYALSDRVALTGSAWKDLSNMPAARGFSPYSGLGNMGSGVNLRADFQVTEHLSVSGGVRVSNGYTPGLLGSPYAPFGY</sequence>
<protein>
    <recommendedName>
        <fullName evidence="4">Porin family protein</fullName>
    </recommendedName>
</protein>
<reference evidence="2 3" key="1">
    <citation type="submission" date="2019-06" db="EMBL/GenBank/DDBJ databases">
        <authorList>
            <person name="Srinivasan S."/>
        </authorList>
    </citation>
    <scope>NUCLEOTIDE SEQUENCE [LARGE SCALE GENOMIC DNA]</scope>
    <source>
        <strain evidence="2 3">17J68-5</strain>
    </source>
</reference>
<organism evidence="2 3">
    <name type="scientific">Hymenobacter jejuensis</name>
    <dbReference type="NCBI Taxonomy" id="2502781"/>
    <lineage>
        <taxon>Bacteria</taxon>
        <taxon>Pseudomonadati</taxon>
        <taxon>Bacteroidota</taxon>
        <taxon>Cytophagia</taxon>
        <taxon>Cytophagales</taxon>
        <taxon>Hymenobacteraceae</taxon>
        <taxon>Hymenobacter</taxon>
    </lineage>
</organism>
<dbReference type="Proteomes" id="UP000305398">
    <property type="component" value="Chromosome"/>
</dbReference>
<dbReference type="OrthoDB" id="885071at2"/>
<name>A0A5B7ZVD0_9BACT</name>
<keyword evidence="3" id="KW-1185">Reference proteome</keyword>
<gene>
    <name evidence="2" type="ORF">FHG12_03225</name>
</gene>
<dbReference type="AlphaFoldDB" id="A0A5B7ZVD0"/>
<dbReference type="EMBL" id="CP040896">
    <property type="protein sequence ID" value="QDA59174.1"/>
    <property type="molecule type" value="Genomic_DNA"/>
</dbReference>
<evidence type="ECO:0000313" key="2">
    <source>
        <dbReference type="EMBL" id="QDA59174.1"/>
    </source>
</evidence>
<feature type="chain" id="PRO_5023016384" description="Porin family protein" evidence="1">
    <location>
        <begin position="25"/>
        <end position="195"/>
    </location>
</feature>
<proteinExistence type="predicted"/>
<evidence type="ECO:0000313" key="3">
    <source>
        <dbReference type="Proteomes" id="UP000305398"/>
    </source>
</evidence>
<accession>A0A5B7ZVD0</accession>
<evidence type="ECO:0008006" key="4">
    <source>
        <dbReference type="Google" id="ProtNLM"/>
    </source>
</evidence>
<evidence type="ECO:0000256" key="1">
    <source>
        <dbReference type="SAM" id="SignalP"/>
    </source>
</evidence>